<proteinExistence type="predicted"/>
<name>A0A024TAC5_9STRA</name>
<reference evidence="1" key="1">
    <citation type="submission" date="2013-12" db="EMBL/GenBank/DDBJ databases">
        <title>The Genome Sequence of Aphanomyces invadans NJM9701.</title>
        <authorList>
            <consortium name="The Broad Institute Genomics Platform"/>
            <person name="Russ C."/>
            <person name="Tyler B."/>
            <person name="van West P."/>
            <person name="Dieguez-Uribeondo J."/>
            <person name="Young S.K."/>
            <person name="Zeng Q."/>
            <person name="Gargeya S."/>
            <person name="Fitzgerald M."/>
            <person name="Abouelleil A."/>
            <person name="Alvarado L."/>
            <person name="Chapman S.B."/>
            <person name="Gainer-Dewar J."/>
            <person name="Goldberg J."/>
            <person name="Griggs A."/>
            <person name="Gujja S."/>
            <person name="Hansen M."/>
            <person name="Howarth C."/>
            <person name="Imamovic A."/>
            <person name="Ireland A."/>
            <person name="Larimer J."/>
            <person name="McCowan C."/>
            <person name="Murphy C."/>
            <person name="Pearson M."/>
            <person name="Poon T.W."/>
            <person name="Priest M."/>
            <person name="Roberts A."/>
            <person name="Saif S."/>
            <person name="Shea T."/>
            <person name="Sykes S."/>
            <person name="Wortman J."/>
            <person name="Nusbaum C."/>
            <person name="Birren B."/>
        </authorList>
    </citation>
    <scope>NUCLEOTIDE SEQUENCE [LARGE SCALE GENOMIC DNA]</scope>
    <source>
        <strain evidence="1">NJM9701</strain>
    </source>
</reference>
<dbReference type="RefSeq" id="XP_008880301.1">
    <property type="nucleotide sequence ID" value="XM_008882079.1"/>
</dbReference>
<dbReference type="AlphaFoldDB" id="A0A024TAC5"/>
<dbReference type="GeneID" id="20091311"/>
<sequence>MAAIHGHLHDDRWRTLASFVPSSTILKGCRLSSDVVKQALKPCNEVKSFELSQPSAIMAAMKQSQRLLCFCLASAASSGWYIL</sequence>
<accession>A0A024TAC5</accession>
<dbReference type="EMBL" id="KI914015">
    <property type="protein sequence ID" value="ETV91105.1"/>
    <property type="molecule type" value="Genomic_DNA"/>
</dbReference>
<gene>
    <name evidence="1" type="ORF">H310_14261</name>
</gene>
<protein>
    <submittedName>
        <fullName evidence="1">Uncharacterized protein</fullName>
    </submittedName>
</protein>
<evidence type="ECO:0000313" key="1">
    <source>
        <dbReference type="EMBL" id="ETV91105.1"/>
    </source>
</evidence>
<dbReference type="VEuPathDB" id="FungiDB:H310_14261"/>
<organism evidence="1">
    <name type="scientific">Aphanomyces invadans</name>
    <dbReference type="NCBI Taxonomy" id="157072"/>
    <lineage>
        <taxon>Eukaryota</taxon>
        <taxon>Sar</taxon>
        <taxon>Stramenopiles</taxon>
        <taxon>Oomycota</taxon>
        <taxon>Saprolegniomycetes</taxon>
        <taxon>Saprolegniales</taxon>
        <taxon>Verrucalvaceae</taxon>
        <taxon>Aphanomyces</taxon>
    </lineage>
</organism>